<protein>
    <submittedName>
        <fullName evidence="1">Uncharacterized protein</fullName>
    </submittedName>
</protein>
<dbReference type="EMBL" id="JAGGLM010000001">
    <property type="protein sequence ID" value="MBP2031402.1"/>
    <property type="molecule type" value="Genomic_DNA"/>
</dbReference>
<accession>A0ABS4KMY8</accession>
<organism evidence="1 2">
    <name type="scientific">Clostridium algifaecis</name>
    <dbReference type="NCBI Taxonomy" id="1472040"/>
    <lineage>
        <taxon>Bacteria</taxon>
        <taxon>Bacillati</taxon>
        <taxon>Bacillota</taxon>
        <taxon>Clostridia</taxon>
        <taxon>Eubacteriales</taxon>
        <taxon>Clostridiaceae</taxon>
        <taxon>Clostridium</taxon>
    </lineage>
</organism>
<evidence type="ECO:0000313" key="1">
    <source>
        <dbReference type="EMBL" id="MBP2031402.1"/>
    </source>
</evidence>
<gene>
    <name evidence="1" type="ORF">J2Z42_000067</name>
</gene>
<sequence length="78" mass="9347">MYNYASYICGMPCMYPTSSSTFCPMNPYMRCPMDSMQMPTYQNYSMKDNYKHQHKVKSNHNNFQHLKMRTIDINDIIN</sequence>
<comment type="caution">
    <text evidence="1">The sequence shown here is derived from an EMBL/GenBank/DDBJ whole genome shotgun (WGS) entry which is preliminary data.</text>
</comment>
<dbReference type="Proteomes" id="UP001519307">
    <property type="component" value="Unassembled WGS sequence"/>
</dbReference>
<name>A0ABS4KMY8_9CLOT</name>
<reference evidence="1 2" key="1">
    <citation type="submission" date="2021-03" db="EMBL/GenBank/DDBJ databases">
        <title>Genomic Encyclopedia of Type Strains, Phase IV (KMG-IV): sequencing the most valuable type-strain genomes for metagenomic binning, comparative biology and taxonomic classification.</title>
        <authorList>
            <person name="Goeker M."/>
        </authorList>
    </citation>
    <scope>NUCLEOTIDE SEQUENCE [LARGE SCALE GENOMIC DNA]</scope>
    <source>
        <strain evidence="1 2">DSM 28783</strain>
    </source>
</reference>
<dbReference type="RefSeq" id="WP_209700370.1">
    <property type="nucleotide sequence ID" value="NZ_JAGGLM010000001.1"/>
</dbReference>
<proteinExistence type="predicted"/>
<evidence type="ECO:0000313" key="2">
    <source>
        <dbReference type="Proteomes" id="UP001519307"/>
    </source>
</evidence>
<keyword evidence="2" id="KW-1185">Reference proteome</keyword>